<sequence length="285" mass="32846">MEAKEQALRDHPDDDFKYGIGRFWKILPTRPYMNARLDYRAALTFVRHVESVHVQLDTLIEDLRLCRGDSIGSKDIDQECYDFLKWWATISNNPQYDWGDETLPYLDTKNANPLELIDPFLSETSSEPFFMFLHHKPHLAHTVALTLVKVKLYFILLATHGSNGAYEMATEKNRKIIDEMIELKNSTIAKNLHVANLTSLEAQPEIEKVKAQIRKFYEIVNKANPYFWPELIDPDNTLNSAPSFSAPGSRQEMQAAIMQTWQAWNETFGAIHIIHAIANGNEFSF</sequence>
<name>A0A9W9RGZ6_9EURO</name>
<dbReference type="AlphaFoldDB" id="A0A9W9RGZ6"/>
<comment type="caution">
    <text evidence="1">The sequence shown here is derived from an EMBL/GenBank/DDBJ whole genome shotgun (WGS) entry which is preliminary data.</text>
</comment>
<dbReference type="OrthoDB" id="5952526at2759"/>
<protein>
    <submittedName>
        <fullName evidence="1">Uncharacterized protein</fullName>
    </submittedName>
</protein>
<dbReference type="RefSeq" id="XP_056575594.1">
    <property type="nucleotide sequence ID" value="XM_056727022.1"/>
</dbReference>
<gene>
    <name evidence="1" type="ORF">N7517_009299</name>
</gene>
<organism evidence="1 2">
    <name type="scientific">Penicillium concentricum</name>
    <dbReference type="NCBI Taxonomy" id="293559"/>
    <lineage>
        <taxon>Eukaryota</taxon>
        <taxon>Fungi</taxon>
        <taxon>Dikarya</taxon>
        <taxon>Ascomycota</taxon>
        <taxon>Pezizomycotina</taxon>
        <taxon>Eurotiomycetes</taxon>
        <taxon>Eurotiomycetidae</taxon>
        <taxon>Eurotiales</taxon>
        <taxon>Aspergillaceae</taxon>
        <taxon>Penicillium</taxon>
    </lineage>
</organism>
<reference evidence="1" key="2">
    <citation type="journal article" date="2023" name="IMA Fungus">
        <title>Comparative genomic study of the Penicillium genus elucidates a diverse pangenome and 15 lateral gene transfer events.</title>
        <authorList>
            <person name="Petersen C."/>
            <person name="Sorensen T."/>
            <person name="Nielsen M.R."/>
            <person name="Sondergaard T.E."/>
            <person name="Sorensen J.L."/>
            <person name="Fitzpatrick D.A."/>
            <person name="Frisvad J.C."/>
            <person name="Nielsen K.L."/>
        </authorList>
    </citation>
    <scope>NUCLEOTIDE SEQUENCE</scope>
    <source>
        <strain evidence="1">IBT 3081</strain>
    </source>
</reference>
<proteinExistence type="predicted"/>
<evidence type="ECO:0000313" key="1">
    <source>
        <dbReference type="EMBL" id="KAJ5360108.1"/>
    </source>
</evidence>
<dbReference type="Proteomes" id="UP001147752">
    <property type="component" value="Unassembled WGS sequence"/>
</dbReference>
<dbReference type="EMBL" id="JAPZBT010000004">
    <property type="protein sequence ID" value="KAJ5360108.1"/>
    <property type="molecule type" value="Genomic_DNA"/>
</dbReference>
<evidence type="ECO:0000313" key="2">
    <source>
        <dbReference type="Proteomes" id="UP001147752"/>
    </source>
</evidence>
<keyword evidence="2" id="KW-1185">Reference proteome</keyword>
<reference evidence="1" key="1">
    <citation type="submission" date="2022-12" db="EMBL/GenBank/DDBJ databases">
        <authorList>
            <person name="Petersen C."/>
        </authorList>
    </citation>
    <scope>NUCLEOTIDE SEQUENCE</scope>
    <source>
        <strain evidence="1">IBT 3081</strain>
    </source>
</reference>
<accession>A0A9W9RGZ6</accession>
<dbReference type="GeneID" id="81466205"/>